<feature type="region of interest" description="Disordered" evidence="1">
    <location>
        <begin position="273"/>
        <end position="318"/>
    </location>
</feature>
<accession>M5FY99</accession>
<dbReference type="STRING" id="1858805.M5FY99"/>
<gene>
    <name evidence="2" type="ORF">DACRYDRAFT_24549</name>
</gene>
<dbReference type="RefSeq" id="XP_040625429.1">
    <property type="nucleotide sequence ID" value="XM_040773729.1"/>
</dbReference>
<proteinExistence type="predicted"/>
<dbReference type="GeneID" id="63688791"/>
<dbReference type="Proteomes" id="UP000030653">
    <property type="component" value="Unassembled WGS sequence"/>
</dbReference>
<feature type="region of interest" description="Disordered" evidence="1">
    <location>
        <begin position="1"/>
        <end position="23"/>
    </location>
</feature>
<keyword evidence="3" id="KW-1185">Reference proteome</keyword>
<organism evidence="2 3">
    <name type="scientific">Dacryopinax primogenitus (strain DJM 731)</name>
    <name type="common">Brown rot fungus</name>
    <dbReference type="NCBI Taxonomy" id="1858805"/>
    <lineage>
        <taxon>Eukaryota</taxon>
        <taxon>Fungi</taxon>
        <taxon>Dikarya</taxon>
        <taxon>Basidiomycota</taxon>
        <taxon>Agaricomycotina</taxon>
        <taxon>Dacrymycetes</taxon>
        <taxon>Dacrymycetales</taxon>
        <taxon>Dacrymycetaceae</taxon>
        <taxon>Dacryopinax</taxon>
    </lineage>
</organism>
<feature type="compositionally biased region" description="Acidic residues" evidence="1">
    <location>
        <begin position="162"/>
        <end position="177"/>
    </location>
</feature>
<evidence type="ECO:0000256" key="1">
    <source>
        <dbReference type="SAM" id="MobiDB-lite"/>
    </source>
</evidence>
<dbReference type="OrthoDB" id="3243310at2759"/>
<dbReference type="AlphaFoldDB" id="M5FY99"/>
<name>M5FY99_DACPD</name>
<feature type="region of interest" description="Disordered" evidence="1">
    <location>
        <begin position="135"/>
        <end position="177"/>
    </location>
</feature>
<reference evidence="2 3" key="1">
    <citation type="journal article" date="2012" name="Science">
        <title>The Paleozoic origin of enzymatic lignin decomposition reconstructed from 31 fungal genomes.</title>
        <authorList>
            <person name="Floudas D."/>
            <person name="Binder M."/>
            <person name="Riley R."/>
            <person name="Barry K."/>
            <person name="Blanchette R.A."/>
            <person name="Henrissat B."/>
            <person name="Martinez A.T."/>
            <person name="Otillar R."/>
            <person name="Spatafora J.W."/>
            <person name="Yadav J.S."/>
            <person name="Aerts A."/>
            <person name="Benoit I."/>
            <person name="Boyd A."/>
            <person name="Carlson A."/>
            <person name="Copeland A."/>
            <person name="Coutinho P.M."/>
            <person name="de Vries R.P."/>
            <person name="Ferreira P."/>
            <person name="Findley K."/>
            <person name="Foster B."/>
            <person name="Gaskell J."/>
            <person name="Glotzer D."/>
            <person name="Gorecki P."/>
            <person name="Heitman J."/>
            <person name="Hesse C."/>
            <person name="Hori C."/>
            <person name="Igarashi K."/>
            <person name="Jurgens J.A."/>
            <person name="Kallen N."/>
            <person name="Kersten P."/>
            <person name="Kohler A."/>
            <person name="Kuees U."/>
            <person name="Kumar T.K.A."/>
            <person name="Kuo A."/>
            <person name="LaButti K."/>
            <person name="Larrondo L.F."/>
            <person name="Lindquist E."/>
            <person name="Ling A."/>
            <person name="Lombard V."/>
            <person name="Lucas S."/>
            <person name="Lundell T."/>
            <person name="Martin R."/>
            <person name="McLaughlin D.J."/>
            <person name="Morgenstern I."/>
            <person name="Morin E."/>
            <person name="Murat C."/>
            <person name="Nagy L.G."/>
            <person name="Nolan M."/>
            <person name="Ohm R.A."/>
            <person name="Patyshakuliyeva A."/>
            <person name="Rokas A."/>
            <person name="Ruiz-Duenas F.J."/>
            <person name="Sabat G."/>
            <person name="Salamov A."/>
            <person name="Samejima M."/>
            <person name="Schmutz J."/>
            <person name="Slot J.C."/>
            <person name="St John F."/>
            <person name="Stenlid J."/>
            <person name="Sun H."/>
            <person name="Sun S."/>
            <person name="Syed K."/>
            <person name="Tsang A."/>
            <person name="Wiebenga A."/>
            <person name="Young D."/>
            <person name="Pisabarro A."/>
            <person name="Eastwood D.C."/>
            <person name="Martin F."/>
            <person name="Cullen D."/>
            <person name="Grigoriev I.V."/>
            <person name="Hibbett D.S."/>
        </authorList>
    </citation>
    <scope>NUCLEOTIDE SEQUENCE [LARGE SCALE GENOMIC DNA]</scope>
    <source>
        <strain evidence="2 3">DJM-731 SS1</strain>
    </source>
</reference>
<sequence length="434" mass="48305">MGQMALPSQHWALEDAPTREGSVGTSFEGNMDALMHYIGRPSAPIPPTPFTQTGTPAIDLHAHLRDHEEEIPPLPDYAYPPLHFPHEPGAMTESTMSSPFDGNPFLPYQAMSLQSTPSVRGLNLLRSDQNWMRSRLNSRPGQTHPGYNHIRPPSSVSGESAEPQDTESEGEEDEDDVWIDEASDDDLDAEFHQDYIVDKASRRTRFESKMRTLVRQFRELDRTTDATMLLIASNPDQRHTHLVLSRSVRRHPNYIAFAQSARHSFAQVADSRRAERASRARMTQYQQRPSTMRRKSSGFMLSSYPAGQDNSGSATSDSATSVTRSAVASSMTSLPVLEPLKTLRAIDPSKMSAVDFRTAMLAELDKLGAVNGGFKQHAQAQPDSTEEMQRRALQQYQHVGLTGREGAEILWRNMQVDRSLSSTDATGVNGSDLR</sequence>
<dbReference type="EMBL" id="JH795873">
    <property type="protein sequence ID" value="EJT98531.1"/>
    <property type="molecule type" value="Genomic_DNA"/>
</dbReference>
<evidence type="ECO:0000313" key="3">
    <source>
        <dbReference type="Proteomes" id="UP000030653"/>
    </source>
</evidence>
<protein>
    <submittedName>
        <fullName evidence="2">Uncharacterized protein</fullName>
    </submittedName>
</protein>
<dbReference type="HOGENOM" id="CLU_631652_0_0_1"/>
<evidence type="ECO:0000313" key="2">
    <source>
        <dbReference type="EMBL" id="EJT98531.1"/>
    </source>
</evidence>